<dbReference type="AlphaFoldDB" id="A0A8F9XIZ5"/>
<evidence type="ECO:0000313" key="3">
    <source>
        <dbReference type="EMBL" id="QYM78113.1"/>
    </source>
</evidence>
<evidence type="ECO:0000256" key="1">
    <source>
        <dbReference type="SAM" id="Phobius"/>
    </source>
</evidence>
<keyword evidence="1" id="KW-0472">Membrane</keyword>
<name>A0A8F9XIZ5_9BACT</name>
<reference evidence="3" key="1">
    <citation type="submission" date="2021-08" db="EMBL/GenBank/DDBJ databases">
        <title>Genome of a novel bacterium of the phylum Verrucomicrobia, Oleiharenicola sp. KSB-15.</title>
        <authorList>
            <person name="Chung J.-H."/>
            <person name="Ahn J.-H."/>
            <person name="Yoon Y."/>
            <person name="Kim D.-Y."/>
            <person name="An S.-H."/>
            <person name="Park I."/>
            <person name="Yeon J."/>
        </authorList>
    </citation>
    <scope>NUCLEOTIDE SEQUENCE</scope>
    <source>
        <strain evidence="3">KSB-15</strain>
    </source>
</reference>
<gene>
    <name evidence="3" type="ORF">K0B96_12435</name>
</gene>
<feature type="chain" id="PRO_5034213424" description="Secreted protein with PEP-CTERM sorting signal" evidence="2">
    <location>
        <begin position="31"/>
        <end position="204"/>
    </location>
</feature>
<keyword evidence="1" id="KW-0812">Transmembrane</keyword>
<keyword evidence="4" id="KW-1185">Reference proteome</keyword>
<sequence>MNLLRSIALTALRRALLPLAIVAFTASASAQILTINVSQPDAVVFTGTGAFASTNYSSNDMVIVALKGFFTSSAPTGQFLSNTDTSTLIPAGSSSTVTMAHPSYQISNWPNVVDLELSHGFGSTAVSYTTTTAALLGYSTFNLSGYALPSAGATGNVYGFDYTTVIGTYVVTTGAIPEPATYALGFGAFALLGALLHRRRLKQS</sequence>
<evidence type="ECO:0008006" key="5">
    <source>
        <dbReference type="Google" id="ProtNLM"/>
    </source>
</evidence>
<dbReference type="RefSeq" id="WP_220161217.1">
    <property type="nucleotide sequence ID" value="NZ_CP080507.1"/>
</dbReference>
<feature type="signal peptide" evidence="2">
    <location>
        <begin position="1"/>
        <end position="30"/>
    </location>
</feature>
<organism evidence="3 4">
    <name type="scientific">Horticoccus luteus</name>
    <dbReference type="NCBI Taxonomy" id="2862869"/>
    <lineage>
        <taxon>Bacteria</taxon>
        <taxon>Pseudomonadati</taxon>
        <taxon>Verrucomicrobiota</taxon>
        <taxon>Opitutia</taxon>
        <taxon>Opitutales</taxon>
        <taxon>Opitutaceae</taxon>
        <taxon>Horticoccus</taxon>
    </lineage>
</organism>
<keyword evidence="1" id="KW-1133">Transmembrane helix</keyword>
<feature type="transmembrane region" description="Helical" evidence="1">
    <location>
        <begin position="180"/>
        <end position="197"/>
    </location>
</feature>
<accession>A0A8F9XIZ5</accession>
<dbReference type="Proteomes" id="UP000825051">
    <property type="component" value="Chromosome"/>
</dbReference>
<protein>
    <recommendedName>
        <fullName evidence="5">Secreted protein with PEP-CTERM sorting signal</fullName>
    </recommendedName>
</protein>
<dbReference type="EMBL" id="CP080507">
    <property type="protein sequence ID" value="QYM78113.1"/>
    <property type="molecule type" value="Genomic_DNA"/>
</dbReference>
<evidence type="ECO:0000313" key="4">
    <source>
        <dbReference type="Proteomes" id="UP000825051"/>
    </source>
</evidence>
<evidence type="ECO:0000256" key="2">
    <source>
        <dbReference type="SAM" id="SignalP"/>
    </source>
</evidence>
<dbReference type="KEGG" id="ole:K0B96_12435"/>
<proteinExistence type="predicted"/>
<keyword evidence="2" id="KW-0732">Signal</keyword>